<proteinExistence type="predicted"/>
<feature type="domain" description="PB1-like" evidence="2">
    <location>
        <begin position="5"/>
        <end position="87"/>
    </location>
</feature>
<dbReference type="Proteomes" id="UP000813462">
    <property type="component" value="Unassembled WGS sequence"/>
</dbReference>
<protein>
    <recommendedName>
        <fullName evidence="2">PB1-like domain-containing protein</fullName>
    </recommendedName>
</protein>
<sequence>MKKVRDCDKMRKYKGGKVRIFEKFDPDTANIIDLRDMVKKMGYNKFKLWYLEPHSILQWGVKPLQTDGDVLKLAKLVNDVRKYVRNYAGRKNRSNGVGTSSWNARDGNAEGSNEESVGVAPASGHKNDNSTEEVHWDSDELVSLGSSDEDRETLTIQIYSSVGDQLELYV</sequence>
<evidence type="ECO:0000313" key="4">
    <source>
        <dbReference type="Proteomes" id="UP000813462"/>
    </source>
</evidence>
<dbReference type="Pfam" id="PF26130">
    <property type="entry name" value="PB1-like"/>
    <property type="match status" value="1"/>
</dbReference>
<evidence type="ECO:0000259" key="2">
    <source>
        <dbReference type="Pfam" id="PF26130"/>
    </source>
</evidence>
<dbReference type="AlphaFoldDB" id="A0A978W3K2"/>
<evidence type="ECO:0000313" key="3">
    <source>
        <dbReference type="EMBL" id="KAH7546536.1"/>
    </source>
</evidence>
<evidence type="ECO:0000256" key="1">
    <source>
        <dbReference type="SAM" id="MobiDB-lite"/>
    </source>
</evidence>
<comment type="caution">
    <text evidence="3">The sequence shown here is derived from an EMBL/GenBank/DDBJ whole genome shotgun (WGS) entry which is preliminary data.</text>
</comment>
<organism evidence="3 4">
    <name type="scientific">Ziziphus jujuba var. spinosa</name>
    <dbReference type="NCBI Taxonomy" id="714518"/>
    <lineage>
        <taxon>Eukaryota</taxon>
        <taxon>Viridiplantae</taxon>
        <taxon>Streptophyta</taxon>
        <taxon>Embryophyta</taxon>
        <taxon>Tracheophyta</taxon>
        <taxon>Spermatophyta</taxon>
        <taxon>Magnoliopsida</taxon>
        <taxon>eudicotyledons</taxon>
        <taxon>Gunneridae</taxon>
        <taxon>Pentapetalae</taxon>
        <taxon>rosids</taxon>
        <taxon>fabids</taxon>
        <taxon>Rosales</taxon>
        <taxon>Rhamnaceae</taxon>
        <taxon>Paliureae</taxon>
        <taxon>Ziziphus</taxon>
    </lineage>
</organism>
<feature type="compositionally biased region" description="Basic and acidic residues" evidence="1">
    <location>
        <begin position="125"/>
        <end position="138"/>
    </location>
</feature>
<accession>A0A978W3K2</accession>
<reference evidence="3" key="1">
    <citation type="journal article" date="2021" name="Front. Plant Sci.">
        <title>Chromosome-Scale Genome Assembly for Chinese Sour Jujube and Insights Into Its Genome Evolution and Domestication Signature.</title>
        <authorList>
            <person name="Shen L.-Y."/>
            <person name="Luo H."/>
            <person name="Wang X.-L."/>
            <person name="Wang X.-M."/>
            <person name="Qiu X.-J."/>
            <person name="Liu H."/>
            <person name="Zhou S.-S."/>
            <person name="Jia K.-H."/>
            <person name="Nie S."/>
            <person name="Bao Y.-T."/>
            <person name="Zhang R.-G."/>
            <person name="Yun Q.-Z."/>
            <person name="Chai Y.-H."/>
            <person name="Lu J.-Y."/>
            <person name="Li Y."/>
            <person name="Zhao S.-W."/>
            <person name="Mao J.-F."/>
            <person name="Jia S.-G."/>
            <person name="Mao Y.-M."/>
        </authorList>
    </citation>
    <scope>NUCLEOTIDE SEQUENCE</scope>
    <source>
        <strain evidence="3">AT0</strain>
        <tissue evidence="3">Leaf</tissue>
    </source>
</reference>
<gene>
    <name evidence="3" type="ORF">FEM48_Zijuj01G0211300</name>
</gene>
<dbReference type="EMBL" id="JAEACU010000001">
    <property type="protein sequence ID" value="KAH7546536.1"/>
    <property type="molecule type" value="Genomic_DNA"/>
</dbReference>
<name>A0A978W3K2_ZIZJJ</name>
<dbReference type="InterPro" id="IPR058594">
    <property type="entry name" value="PB1-like_dom_pln"/>
</dbReference>
<feature type="region of interest" description="Disordered" evidence="1">
    <location>
        <begin position="95"/>
        <end position="138"/>
    </location>
</feature>